<dbReference type="AlphaFoldDB" id="A0A2K6GX41"/>
<dbReference type="PROSITE" id="PS51257">
    <property type="entry name" value="PROKAR_LIPOPROTEIN"/>
    <property type="match status" value="1"/>
</dbReference>
<proteinExistence type="predicted"/>
<evidence type="ECO:0000313" key="1">
    <source>
        <dbReference type="Ensembl" id="ENSPCOP00000030795.1"/>
    </source>
</evidence>
<dbReference type="GeneTree" id="ENSGT00390000011578"/>
<accession>A0A2K6GX41</accession>
<organism evidence="1 2">
    <name type="scientific">Propithecus coquereli</name>
    <name type="common">Coquerel's sifaka</name>
    <name type="synonym">Propithecus verreauxi coquereli</name>
    <dbReference type="NCBI Taxonomy" id="379532"/>
    <lineage>
        <taxon>Eukaryota</taxon>
        <taxon>Metazoa</taxon>
        <taxon>Chordata</taxon>
        <taxon>Craniata</taxon>
        <taxon>Vertebrata</taxon>
        <taxon>Euteleostomi</taxon>
        <taxon>Mammalia</taxon>
        <taxon>Eutheria</taxon>
        <taxon>Euarchontoglires</taxon>
        <taxon>Primates</taxon>
        <taxon>Strepsirrhini</taxon>
        <taxon>Lemuriformes</taxon>
        <taxon>Indriidae</taxon>
        <taxon>Propithecus</taxon>
    </lineage>
</organism>
<reference evidence="1" key="1">
    <citation type="submission" date="2025-08" db="UniProtKB">
        <authorList>
            <consortium name="Ensembl"/>
        </authorList>
    </citation>
    <scope>IDENTIFICATION</scope>
</reference>
<dbReference type="PANTHER" id="PTHR35666:SF1">
    <property type="entry name" value="SIMILAR TO RIKEN CDNA 4921536K21"/>
    <property type="match status" value="1"/>
</dbReference>
<sequence length="106" mass="11773">MAQPNRPSVTWDLRLSTDFGSAAQATGSSCATLGSNFFPRDRLGRQDIAAGPPQICFLRPRAAQAPVLFSLMNYSEARVNKHLPKSQLSRVIIRDNRNAQRLSEME</sequence>
<dbReference type="PANTHER" id="PTHR35666">
    <property type="entry name" value="SIMILAR TO RIKEN CDNA 4921536K21"/>
    <property type="match status" value="1"/>
</dbReference>
<reference evidence="1" key="2">
    <citation type="submission" date="2025-09" db="UniProtKB">
        <authorList>
            <consortium name="Ensembl"/>
        </authorList>
    </citation>
    <scope>IDENTIFICATION</scope>
</reference>
<protein>
    <submittedName>
        <fullName evidence="1">Uncharacterized protein</fullName>
    </submittedName>
</protein>
<dbReference type="Ensembl" id="ENSPCOT00000041745.1">
    <property type="protein sequence ID" value="ENSPCOP00000030795.1"/>
    <property type="gene ID" value="ENSPCOG00000028139.1"/>
</dbReference>
<name>A0A2K6GX41_PROCO</name>
<dbReference type="InterPro" id="IPR038935">
    <property type="entry name" value="C5orf52"/>
</dbReference>
<keyword evidence="2" id="KW-1185">Reference proteome</keyword>
<dbReference type="Pfam" id="PF17666">
    <property type="entry name" value="DUF5528"/>
    <property type="match status" value="1"/>
</dbReference>
<dbReference type="OMA" id="PQIYFLR"/>
<dbReference type="Proteomes" id="UP000233160">
    <property type="component" value="Unassembled WGS sequence"/>
</dbReference>
<evidence type="ECO:0000313" key="2">
    <source>
        <dbReference type="Proteomes" id="UP000233160"/>
    </source>
</evidence>